<dbReference type="RefSeq" id="WP_378193801.1">
    <property type="nucleotide sequence ID" value="NZ_JBHLZP010000004.1"/>
</dbReference>
<dbReference type="SUPFAM" id="SSF53474">
    <property type="entry name" value="alpha/beta-Hydrolases"/>
    <property type="match status" value="1"/>
</dbReference>
<sequence length="558" mass="60166">MTTFNQQIIEEFRAGHGRVGGMFEGARLVLLTTTGARTGRPHTTPVGFLPDPGRLLVIASAGGADRHPAWYHNLVANPRVTVETGPFTLEADAVAVEGAEREEIWARAVESDPGWARYQRKTARVIPIVALRPVRMSYADLPEGDLLQVVHDAFRRDLRLIRDEVAQGRVLGAQLRINCLMFCGGMEHHHQNEDGDLFPYLRRRRPDLAPILDRLHEQHQVLAGLLNDLRETVASGDPAAAVDRLATEIEAHLDEEEARLVPVLNALRRADGRLTTNRVTGPDTFDTVLAGMSAGPPQLPPGVETTEPFALPVPGRWANASDRTPGEAGVVLYVHGGGFEQRNPEFEHPMAGHLSKAAGRPAFNVDYSLAPEHAFPVAHDEVVTAYRALLAEGVPAGRTVLFGESAGATLALETLLTLRAEGVPLPGAVVAVSAITDFTLTNPSIDAPAGRDVVGREVVEHVVGQYLNGRPNDGAPQSPIHGDLTGLPRMLLAVGGDEALLDDSRRYAEAAADAGVEVTLDIYDGMPHAFHLAVLPDPRPPVGAVFLERLSAWLGQDR</sequence>
<reference evidence="5 6" key="1">
    <citation type="submission" date="2024-09" db="EMBL/GenBank/DDBJ databases">
        <authorList>
            <person name="Sun Q."/>
            <person name="Mori K."/>
        </authorList>
    </citation>
    <scope>NUCLEOTIDE SEQUENCE [LARGE SCALE GENOMIC DNA]</scope>
    <source>
        <strain evidence="5 6">TBRC 0563</strain>
    </source>
</reference>
<evidence type="ECO:0000259" key="3">
    <source>
        <dbReference type="Pfam" id="PF01814"/>
    </source>
</evidence>
<protein>
    <submittedName>
        <fullName evidence="5">Nitroreductase/quinone reductase family protein</fullName>
    </submittedName>
</protein>
<keyword evidence="6" id="KW-1185">Reference proteome</keyword>
<comment type="catalytic activity">
    <reaction evidence="2">
        <text>oxidized coenzyme F420-(gamma-L-Glu)(n) + a quinol + H(+) = reduced coenzyme F420-(gamma-L-Glu)(n) + a quinone</text>
        <dbReference type="Rhea" id="RHEA:39663"/>
        <dbReference type="Rhea" id="RHEA-COMP:12939"/>
        <dbReference type="Rhea" id="RHEA-COMP:14378"/>
        <dbReference type="ChEBI" id="CHEBI:15378"/>
        <dbReference type="ChEBI" id="CHEBI:24646"/>
        <dbReference type="ChEBI" id="CHEBI:132124"/>
        <dbReference type="ChEBI" id="CHEBI:133980"/>
        <dbReference type="ChEBI" id="CHEBI:139511"/>
    </reaction>
</comment>
<gene>
    <name evidence="5" type="ORF">ACFFNX_01485</name>
</gene>
<dbReference type="InterPro" id="IPR013094">
    <property type="entry name" value="AB_hydrolase_3"/>
</dbReference>
<comment type="caution">
    <text evidence="5">The sequence shown here is derived from an EMBL/GenBank/DDBJ whole genome shotgun (WGS) entry which is preliminary data.</text>
</comment>
<evidence type="ECO:0000256" key="2">
    <source>
        <dbReference type="ARBA" id="ARBA00049106"/>
    </source>
</evidence>
<dbReference type="Gene3D" id="3.40.50.1820">
    <property type="entry name" value="alpha/beta hydrolase"/>
    <property type="match status" value="1"/>
</dbReference>
<dbReference type="Pfam" id="PF07859">
    <property type="entry name" value="Abhydrolase_3"/>
    <property type="match status" value="1"/>
</dbReference>
<evidence type="ECO:0000313" key="6">
    <source>
        <dbReference type="Proteomes" id="UP001589627"/>
    </source>
</evidence>
<dbReference type="PANTHER" id="PTHR39428">
    <property type="entry name" value="F420H(2)-DEPENDENT QUINONE REDUCTASE RV1261C"/>
    <property type="match status" value="1"/>
</dbReference>
<feature type="domain" description="Hemerythrin-like" evidence="3">
    <location>
        <begin position="146"/>
        <end position="264"/>
    </location>
</feature>
<dbReference type="Proteomes" id="UP001589627">
    <property type="component" value="Unassembled WGS sequence"/>
</dbReference>
<dbReference type="SUPFAM" id="SSF50475">
    <property type="entry name" value="FMN-binding split barrel"/>
    <property type="match status" value="1"/>
</dbReference>
<name>A0ABV5Y762_9ACTN</name>
<feature type="domain" description="Alpha/beta hydrolase fold-3" evidence="4">
    <location>
        <begin position="331"/>
        <end position="531"/>
    </location>
</feature>
<dbReference type="Pfam" id="PF01814">
    <property type="entry name" value="Hemerythrin"/>
    <property type="match status" value="1"/>
</dbReference>
<dbReference type="NCBIfam" id="TIGR00026">
    <property type="entry name" value="hi_GC_TIGR00026"/>
    <property type="match status" value="1"/>
</dbReference>
<accession>A0ABV5Y762</accession>
<dbReference type="EMBL" id="JBHLZP010000004">
    <property type="protein sequence ID" value="MFB9830862.1"/>
    <property type="molecule type" value="Genomic_DNA"/>
</dbReference>
<dbReference type="CDD" id="cd12108">
    <property type="entry name" value="Hr-like"/>
    <property type="match status" value="1"/>
</dbReference>
<dbReference type="InterPro" id="IPR012312">
    <property type="entry name" value="Hemerythrin-like"/>
</dbReference>
<proteinExistence type="inferred from homology"/>
<comment type="similarity">
    <text evidence="1">Belongs to the F420H(2)-dependent quinone reductase family.</text>
</comment>
<dbReference type="InterPro" id="IPR012349">
    <property type="entry name" value="Split_barrel_FMN-bd"/>
</dbReference>
<dbReference type="InterPro" id="IPR029058">
    <property type="entry name" value="AB_hydrolase_fold"/>
</dbReference>
<dbReference type="InterPro" id="IPR004378">
    <property type="entry name" value="F420H2_quin_Rdtase"/>
</dbReference>
<evidence type="ECO:0000313" key="5">
    <source>
        <dbReference type="EMBL" id="MFB9830862.1"/>
    </source>
</evidence>
<evidence type="ECO:0000256" key="1">
    <source>
        <dbReference type="ARBA" id="ARBA00008710"/>
    </source>
</evidence>
<dbReference type="PANTHER" id="PTHR39428:SF1">
    <property type="entry name" value="F420H(2)-DEPENDENT QUINONE REDUCTASE RV1261C"/>
    <property type="match status" value="1"/>
</dbReference>
<dbReference type="Pfam" id="PF04075">
    <property type="entry name" value="F420H2_quin_red"/>
    <property type="match status" value="1"/>
</dbReference>
<dbReference type="Gene3D" id="1.20.120.520">
    <property type="entry name" value="nmb1532 protein domain like"/>
    <property type="match status" value="1"/>
</dbReference>
<organism evidence="5 6">
    <name type="scientific">Actinoallomurus acaciae</name>
    <dbReference type="NCBI Taxonomy" id="502577"/>
    <lineage>
        <taxon>Bacteria</taxon>
        <taxon>Bacillati</taxon>
        <taxon>Actinomycetota</taxon>
        <taxon>Actinomycetes</taxon>
        <taxon>Streptosporangiales</taxon>
        <taxon>Thermomonosporaceae</taxon>
        <taxon>Actinoallomurus</taxon>
    </lineage>
</organism>
<evidence type="ECO:0000259" key="4">
    <source>
        <dbReference type="Pfam" id="PF07859"/>
    </source>
</evidence>
<dbReference type="Gene3D" id="2.30.110.10">
    <property type="entry name" value="Electron Transport, Fmn-binding Protein, Chain A"/>
    <property type="match status" value="1"/>
</dbReference>